<organism evidence="1 2">
    <name type="scientific">Argiope bruennichi</name>
    <name type="common">Wasp spider</name>
    <name type="synonym">Aranea bruennichi</name>
    <dbReference type="NCBI Taxonomy" id="94029"/>
    <lineage>
        <taxon>Eukaryota</taxon>
        <taxon>Metazoa</taxon>
        <taxon>Ecdysozoa</taxon>
        <taxon>Arthropoda</taxon>
        <taxon>Chelicerata</taxon>
        <taxon>Arachnida</taxon>
        <taxon>Araneae</taxon>
        <taxon>Araneomorphae</taxon>
        <taxon>Entelegynae</taxon>
        <taxon>Araneoidea</taxon>
        <taxon>Araneidae</taxon>
        <taxon>Argiope</taxon>
    </lineage>
</organism>
<proteinExistence type="predicted"/>
<name>A0A8T0FK50_ARGBR</name>
<dbReference type="Proteomes" id="UP000807504">
    <property type="component" value="Unassembled WGS sequence"/>
</dbReference>
<evidence type="ECO:0000313" key="1">
    <source>
        <dbReference type="EMBL" id="KAF8790765.1"/>
    </source>
</evidence>
<dbReference type="EMBL" id="JABXBU010000011">
    <property type="protein sequence ID" value="KAF8790765.1"/>
    <property type="molecule type" value="Genomic_DNA"/>
</dbReference>
<protein>
    <submittedName>
        <fullName evidence="1">Uncharacterized protein</fullName>
    </submittedName>
</protein>
<dbReference type="AlphaFoldDB" id="A0A8T0FK50"/>
<comment type="caution">
    <text evidence="1">The sequence shown here is derived from an EMBL/GenBank/DDBJ whole genome shotgun (WGS) entry which is preliminary data.</text>
</comment>
<accession>A0A8T0FK50</accession>
<reference evidence="1" key="2">
    <citation type="submission" date="2020-06" db="EMBL/GenBank/DDBJ databases">
        <authorList>
            <person name="Sheffer M."/>
        </authorList>
    </citation>
    <scope>NUCLEOTIDE SEQUENCE</scope>
</reference>
<evidence type="ECO:0000313" key="2">
    <source>
        <dbReference type="Proteomes" id="UP000807504"/>
    </source>
</evidence>
<reference evidence="1" key="1">
    <citation type="journal article" date="2020" name="bioRxiv">
        <title>Chromosome-level reference genome of the European wasp spider Argiope bruennichi: a resource for studies on range expansion and evolutionary adaptation.</title>
        <authorList>
            <person name="Sheffer M.M."/>
            <person name="Hoppe A."/>
            <person name="Krehenwinkel H."/>
            <person name="Uhl G."/>
            <person name="Kuss A.W."/>
            <person name="Jensen L."/>
            <person name="Jensen C."/>
            <person name="Gillespie R.G."/>
            <person name="Hoff K.J."/>
            <person name="Prost S."/>
        </authorList>
    </citation>
    <scope>NUCLEOTIDE SEQUENCE</scope>
</reference>
<keyword evidence="2" id="KW-1185">Reference proteome</keyword>
<sequence>MNVSEVLNIVSKNWKGIVRLTIVGTVENFELIGNGEGIKSNRQIKTSTFDILAGWNIQKNLTFKIFVLKCMEKYLTNSEIIFHNAKKK</sequence>
<gene>
    <name evidence="1" type="ORF">HNY73_005736</name>
</gene>